<sequence length="72" mass="8460">MQSMEWVVFATVEEVPQPLSWSLRNLFRLLTSFKQRTSQRSQPSKALRRWSHESKLDLSLPSLVLVESLFLI</sequence>
<organism evidence="1 2">
    <name type="scientific">Handroanthus impetiginosus</name>
    <dbReference type="NCBI Taxonomy" id="429701"/>
    <lineage>
        <taxon>Eukaryota</taxon>
        <taxon>Viridiplantae</taxon>
        <taxon>Streptophyta</taxon>
        <taxon>Embryophyta</taxon>
        <taxon>Tracheophyta</taxon>
        <taxon>Spermatophyta</taxon>
        <taxon>Magnoliopsida</taxon>
        <taxon>eudicotyledons</taxon>
        <taxon>Gunneridae</taxon>
        <taxon>Pentapetalae</taxon>
        <taxon>asterids</taxon>
        <taxon>lamiids</taxon>
        <taxon>Lamiales</taxon>
        <taxon>Bignoniaceae</taxon>
        <taxon>Crescentiina</taxon>
        <taxon>Tabebuia alliance</taxon>
        <taxon>Handroanthus</taxon>
    </lineage>
</organism>
<proteinExistence type="predicted"/>
<evidence type="ECO:0000313" key="2">
    <source>
        <dbReference type="Proteomes" id="UP000231279"/>
    </source>
</evidence>
<gene>
    <name evidence="1" type="ORF">CDL12_24004</name>
</gene>
<keyword evidence="2" id="KW-1185">Reference proteome</keyword>
<evidence type="ECO:0000313" key="1">
    <source>
        <dbReference type="EMBL" id="PIN03461.1"/>
    </source>
</evidence>
<protein>
    <submittedName>
        <fullName evidence="1">Uncharacterized protein</fullName>
    </submittedName>
</protein>
<name>A0A2G9GDV4_9LAMI</name>
<reference evidence="2" key="1">
    <citation type="journal article" date="2018" name="Gigascience">
        <title>Genome assembly of the Pink Ipe (Handroanthus impetiginosus, Bignoniaceae), a highly valued, ecologically keystone Neotropical timber forest tree.</title>
        <authorList>
            <person name="Silva-Junior O.B."/>
            <person name="Grattapaglia D."/>
            <person name="Novaes E."/>
            <person name="Collevatti R.G."/>
        </authorList>
    </citation>
    <scope>NUCLEOTIDE SEQUENCE [LARGE SCALE GENOMIC DNA]</scope>
    <source>
        <strain evidence="2">cv. UFG-1</strain>
    </source>
</reference>
<dbReference type="EMBL" id="NKXS01005513">
    <property type="protein sequence ID" value="PIN03461.1"/>
    <property type="molecule type" value="Genomic_DNA"/>
</dbReference>
<accession>A0A2G9GDV4</accession>
<dbReference type="Proteomes" id="UP000231279">
    <property type="component" value="Unassembled WGS sequence"/>
</dbReference>
<dbReference type="AlphaFoldDB" id="A0A2G9GDV4"/>
<comment type="caution">
    <text evidence="1">The sequence shown here is derived from an EMBL/GenBank/DDBJ whole genome shotgun (WGS) entry which is preliminary data.</text>
</comment>